<dbReference type="SFLD" id="SFLDS00003">
    <property type="entry name" value="Haloacid_Dehalogenase"/>
    <property type="match status" value="1"/>
</dbReference>
<evidence type="ECO:0000313" key="7">
    <source>
        <dbReference type="Proteomes" id="UP000225766"/>
    </source>
</evidence>
<proteinExistence type="inferred from homology"/>
<accession>A0A2C1MAU6</accession>
<evidence type="ECO:0000256" key="4">
    <source>
        <dbReference type="PIRSR" id="PIRSR610972-3"/>
    </source>
</evidence>
<feature type="binding site" evidence="3">
    <location>
        <begin position="9"/>
        <end position="11"/>
    </location>
    <ligand>
        <name>substrate</name>
    </ligand>
</feature>
<dbReference type="PANTHER" id="PTHR43481">
    <property type="entry name" value="FRUCTOSE-1-PHOSPHATE PHOSPHATASE"/>
    <property type="match status" value="1"/>
</dbReference>
<dbReference type="GO" id="GO:0005975">
    <property type="term" value="P:carbohydrate metabolic process"/>
    <property type="evidence" value="ECO:0007669"/>
    <property type="project" value="InterPro"/>
</dbReference>
<dbReference type="EMBL" id="NUMG01000002">
    <property type="protein sequence ID" value="PGU07360.1"/>
    <property type="molecule type" value="Genomic_DNA"/>
</dbReference>
<dbReference type="Proteomes" id="UP000225766">
    <property type="component" value="Unassembled WGS sequence"/>
</dbReference>
<dbReference type="InterPro" id="IPR036412">
    <property type="entry name" value="HAD-like_sf"/>
</dbReference>
<evidence type="ECO:0000256" key="1">
    <source>
        <dbReference type="ARBA" id="ARBA00006171"/>
    </source>
</evidence>
<dbReference type="AlphaFoldDB" id="A0A2C1MAU6"/>
<dbReference type="InterPro" id="IPR010972">
    <property type="entry name" value="Beta-PGM"/>
</dbReference>
<feature type="binding site" evidence="3">
    <location>
        <position position="25"/>
    </location>
    <ligand>
        <name>substrate</name>
    </ligand>
</feature>
<evidence type="ECO:0000313" key="6">
    <source>
        <dbReference type="EMBL" id="PGU07360.1"/>
    </source>
</evidence>
<dbReference type="SFLD" id="SFLDG01129">
    <property type="entry name" value="C1.5:_HAD__Beta-PGM__Phosphata"/>
    <property type="match status" value="1"/>
</dbReference>
<feature type="binding site" evidence="4">
    <location>
        <position position="9"/>
    </location>
    <ligand>
        <name>Mg(2+)</name>
        <dbReference type="ChEBI" id="CHEBI:18420"/>
    </ligand>
</feature>
<gene>
    <name evidence="6" type="primary">pgmB</name>
    <name evidence="6" type="ORF">COD19_02180</name>
</gene>
<name>A0A2C1MAU6_BACCE</name>
<dbReference type="Gene3D" id="3.40.50.1000">
    <property type="entry name" value="HAD superfamily/HAD-like"/>
    <property type="match status" value="1"/>
</dbReference>
<reference evidence="6 7" key="1">
    <citation type="submission" date="2017-09" db="EMBL/GenBank/DDBJ databases">
        <title>Large-scale bioinformatics analysis of Bacillus genomes uncovers conserved roles of natural products in bacterial physiology.</title>
        <authorList>
            <consortium name="Agbiome Team Llc"/>
            <person name="Bleich R.M."/>
            <person name="Grubbs K.J."/>
            <person name="Santa Maria K.C."/>
            <person name="Allen S.E."/>
            <person name="Farag S."/>
            <person name="Shank E.A."/>
            <person name="Bowers A."/>
        </authorList>
    </citation>
    <scope>NUCLEOTIDE SEQUENCE [LARGE SCALE GENOMIC DNA]</scope>
    <source>
        <strain evidence="6 7">AFS040105</strain>
    </source>
</reference>
<feature type="binding site" evidence="4">
    <location>
        <position position="11"/>
    </location>
    <ligand>
        <name>Mg(2+)</name>
        <dbReference type="ChEBI" id="CHEBI:18420"/>
    </ligand>
</feature>
<keyword evidence="4" id="KW-0479">Metal-binding</keyword>
<dbReference type="SFLD" id="SFLDG01135">
    <property type="entry name" value="C1.5.6:_HAD__Beta-PGM__Phospha"/>
    <property type="match status" value="1"/>
</dbReference>
<protein>
    <submittedName>
        <fullName evidence="6">Beta-phosphoglucomutase</fullName>
    </submittedName>
</protein>
<feature type="binding site" evidence="4">
    <location>
        <position position="169"/>
    </location>
    <ligand>
        <name>Mg(2+)</name>
        <dbReference type="ChEBI" id="CHEBI:18420"/>
    </ligand>
</feature>
<feature type="binding site" evidence="4">
    <location>
        <position position="170"/>
    </location>
    <ligand>
        <name>Mg(2+)</name>
        <dbReference type="ChEBI" id="CHEBI:18420"/>
    </ligand>
</feature>
<feature type="binding site" evidence="3">
    <location>
        <begin position="114"/>
        <end position="118"/>
    </location>
    <ligand>
        <name>substrate</name>
    </ligand>
</feature>
<feature type="binding site" evidence="3">
    <location>
        <position position="76"/>
    </location>
    <ligand>
        <name>substrate</name>
    </ligand>
</feature>
<organism evidence="6 7">
    <name type="scientific">Bacillus cereus</name>
    <dbReference type="NCBI Taxonomy" id="1396"/>
    <lineage>
        <taxon>Bacteria</taxon>
        <taxon>Bacillati</taxon>
        <taxon>Bacillota</taxon>
        <taxon>Bacilli</taxon>
        <taxon>Bacillales</taxon>
        <taxon>Bacillaceae</taxon>
        <taxon>Bacillus</taxon>
        <taxon>Bacillus cereus group</taxon>
    </lineage>
</organism>
<feature type="active site" description="Nucleophile" evidence="2">
    <location>
        <position position="9"/>
    </location>
</feature>
<dbReference type="InterPro" id="IPR023214">
    <property type="entry name" value="HAD_sf"/>
</dbReference>
<feature type="site" description="Important for catalytic activity and assists the phosphoryl transfer reaction to Asp8 by balancing charge and orienting the reacting groups" evidence="5">
    <location>
        <position position="145"/>
    </location>
</feature>
<feature type="site" description="Important for catalytic activity and assists the phosphoryl transfer reaction to Asp8 by balancing charge and orienting the reacting groups" evidence="5">
    <location>
        <position position="114"/>
    </location>
</feature>
<dbReference type="NCBIfam" id="TIGR02009">
    <property type="entry name" value="PGMB-YQAB-SF"/>
    <property type="match status" value="1"/>
</dbReference>
<keyword evidence="4" id="KW-0460">Magnesium</keyword>
<feature type="active site" description="Proton donor/acceptor" evidence="2">
    <location>
        <position position="11"/>
    </location>
</feature>
<comment type="similarity">
    <text evidence="1">Belongs to the HAD-like hydrolase superfamily. CbbY/CbbZ/Gph/YieH family.</text>
</comment>
<evidence type="ECO:0000256" key="5">
    <source>
        <dbReference type="PIRSR" id="PIRSR610972-4"/>
    </source>
</evidence>
<dbReference type="CDD" id="cd02598">
    <property type="entry name" value="HAD_BPGM"/>
    <property type="match status" value="1"/>
</dbReference>
<dbReference type="NCBIfam" id="TIGR01509">
    <property type="entry name" value="HAD-SF-IA-v3"/>
    <property type="match status" value="1"/>
</dbReference>
<dbReference type="InterPro" id="IPR006439">
    <property type="entry name" value="HAD-SF_hydro_IA"/>
</dbReference>
<evidence type="ECO:0000256" key="2">
    <source>
        <dbReference type="PIRSR" id="PIRSR610972-1"/>
    </source>
</evidence>
<dbReference type="GO" id="GO:0050308">
    <property type="term" value="F:sugar-phosphatase activity"/>
    <property type="evidence" value="ECO:0007669"/>
    <property type="project" value="TreeGrafter"/>
</dbReference>
<dbReference type="NCBIfam" id="TIGR01990">
    <property type="entry name" value="bPGM"/>
    <property type="match status" value="1"/>
</dbReference>
<dbReference type="InterPro" id="IPR051806">
    <property type="entry name" value="HAD-like_SPP"/>
</dbReference>
<dbReference type="RefSeq" id="WP_098882369.1">
    <property type="nucleotide sequence ID" value="NZ_NUMG01000002.1"/>
</dbReference>
<evidence type="ECO:0000256" key="3">
    <source>
        <dbReference type="PIRSR" id="PIRSR610972-2"/>
    </source>
</evidence>
<dbReference type="PANTHER" id="PTHR43481:SF4">
    <property type="entry name" value="GLYCEROL-1-PHOSPHATE PHOSPHOHYDROLASE 1-RELATED"/>
    <property type="match status" value="1"/>
</dbReference>
<feature type="binding site" evidence="3">
    <location>
        <position position="52"/>
    </location>
    <ligand>
        <name>substrate</name>
    </ligand>
</feature>
<feature type="binding site" evidence="3">
    <location>
        <begin position="44"/>
        <end position="49"/>
    </location>
    <ligand>
        <name>substrate</name>
    </ligand>
</feature>
<dbReference type="SUPFAM" id="SSF56784">
    <property type="entry name" value="HAD-like"/>
    <property type="match status" value="1"/>
</dbReference>
<dbReference type="Gene3D" id="1.10.150.240">
    <property type="entry name" value="Putative phosphatase, domain 2"/>
    <property type="match status" value="1"/>
</dbReference>
<dbReference type="InterPro" id="IPR023198">
    <property type="entry name" value="PGP-like_dom2"/>
</dbReference>
<dbReference type="InterPro" id="IPR010976">
    <property type="entry name" value="B-phosphoglucomutase_hydrolase"/>
</dbReference>
<comment type="cofactor">
    <cofactor evidence="4">
        <name>Mg(2+)</name>
        <dbReference type="ChEBI" id="CHEBI:18420"/>
    </cofactor>
    <text evidence="4">Binds 2 magnesium ions per subunit.</text>
</comment>
<dbReference type="GO" id="GO:0008801">
    <property type="term" value="F:beta-phosphoglucomutase activity"/>
    <property type="evidence" value="ECO:0007669"/>
    <property type="project" value="InterPro"/>
</dbReference>
<dbReference type="GO" id="GO:0000287">
    <property type="term" value="F:magnesium ion binding"/>
    <property type="evidence" value="ECO:0007669"/>
    <property type="project" value="InterPro"/>
</dbReference>
<feature type="binding site" evidence="3">
    <location>
        <position position="145"/>
    </location>
    <ligand>
        <name>substrate</name>
    </ligand>
</feature>
<sequence>MSKRAVIFDLDGVIVSTDEFHYEAWKKMADDEEIYFDKKINERLRGVSRMESLEIILERSETLYTLQEKEELAARKNTYYRNLLNKLSEMDILPGVMNVLKALKELGVKTAIGSSSKNTPFILKRIKLDGYFDAVADGNEIKYSKPHPEVFLLAAEKLGMDAFECVVIEDADAGIEAANAGGMKSVGVGFAANCANAKYRVKDLSLLSIDELLKD</sequence>
<dbReference type="Pfam" id="PF00702">
    <property type="entry name" value="Hydrolase"/>
    <property type="match status" value="1"/>
</dbReference>
<comment type="caution">
    <text evidence="6">The sequence shown here is derived from an EMBL/GenBank/DDBJ whole genome shotgun (WGS) entry which is preliminary data.</text>
</comment>